<gene>
    <name evidence="2" type="ORF">OCTVUL_1B003219</name>
</gene>
<evidence type="ECO:0000313" key="3">
    <source>
        <dbReference type="Proteomes" id="UP001162480"/>
    </source>
</evidence>
<dbReference type="EMBL" id="OX597829">
    <property type="protein sequence ID" value="CAI9734674.1"/>
    <property type="molecule type" value="Genomic_DNA"/>
</dbReference>
<reference evidence="2" key="1">
    <citation type="submission" date="2023-08" db="EMBL/GenBank/DDBJ databases">
        <authorList>
            <person name="Alioto T."/>
            <person name="Alioto T."/>
            <person name="Gomez Garrido J."/>
        </authorList>
    </citation>
    <scope>NUCLEOTIDE SEQUENCE</scope>
</reference>
<accession>A0AA36FEY4</accession>
<dbReference type="AlphaFoldDB" id="A0AA36FEY4"/>
<keyword evidence="1" id="KW-1133">Transmembrane helix</keyword>
<evidence type="ECO:0000256" key="1">
    <source>
        <dbReference type="SAM" id="Phobius"/>
    </source>
</evidence>
<name>A0AA36FEY4_OCTVU</name>
<keyword evidence="1" id="KW-0472">Membrane</keyword>
<keyword evidence="1" id="KW-0812">Transmembrane</keyword>
<sequence>MTAEAQWCWYDEGERDLVEEEMEEMLISVVEEKENKLWLNRRSRKLVKKELWSSVKLPVISAEEKQLSRDSVLIVKKLYPYCSYCCITIAVMLMQIFCNEAVSGMSRSFSYLVTEYDSWHY</sequence>
<organism evidence="2 3">
    <name type="scientific">Octopus vulgaris</name>
    <name type="common">Common octopus</name>
    <dbReference type="NCBI Taxonomy" id="6645"/>
    <lineage>
        <taxon>Eukaryota</taxon>
        <taxon>Metazoa</taxon>
        <taxon>Spiralia</taxon>
        <taxon>Lophotrochozoa</taxon>
        <taxon>Mollusca</taxon>
        <taxon>Cephalopoda</taxon>
        <taxon>Coleoidea</taxon>
        <taxon>Octopodiformes</taxon>
        <taxon>Octopoda</taxon>
        <taxon>Incirrata</taxon>
        <taxon>Octopodidae</taxon>
        <taxon>Octopus</taxon>
    </lineage>
</organism>
<protein>
    <submittedName>
        <fullName evidence="2">Uncharacterized protein</fullName>
    </submittedName>
</protein>
<proteinExistence type="predicted"/>
<feature type="transmembrane region" description="Helical" evidence="1">
    <location>
        <begin position="78"/>
        <end position="98"/>
    </location>
</feature>
<keyword evidence="3" id="KW-1185">Reference proteome</keyword>
<evidence type="ECO:0000313" key="2">
    <source>
        <dbReference type="EMBL" id="CAI9734674.1"/>
    </source>
</evidence>
<dbReference type="Proteomes" id="UP001162480">
    <property type="component" value="Chromosome 16"/>
</dbReference>